<accession>A0A7X9II87</accession>
<evidence type="ECO:0000313" key="2">
    <source>
        <dbReference type="Proteomes" id="UP000524246"/>
    </source>
</evidence>
<organism evidence="1 2">
    <name type="scientific">SAR324 cluster bacterium</name>
    <dbReference type="NCBI Taxonomy" id="2024889"/>
    <lineage>
        <taxon>Bacteria</taxon>
        <taxon>Deltaproteobacteria</taxon>
        <taxon>SAR324 cluster</taxon>
    </lineage>
</organism>
<dbReference type="AlphaFoldDB" id="A0A7X9II87"/>
<dbReference type="PANTHER" id="PTHR11228:SF7">
    <property type="entry name" value="PQQA PEPTIDE CYCLASE"/>
    <property type="match status" value="1"/>
</dbReference>
<dbReference type="InterPro" id="IPR013785">
    <property type="entry name" value="Aldolase_TIM"/>
</dbReference>
<dbReference type="PANTHER" id="PTHR11228">
    <property type="entry name" value="RADICAL SAM DOMAIN PROTEIN"/>
    <property type="match status" value="1"/>
</dbReference>
<evidence type="ECO:0000313" key="1">
    <source>
        <dbReference type="EMBL" id="NMC61813.1"/>
    </source>
</evidence>
<dbReference type="Gene3D" id="3.20.20.70">
    <property type="entry name" value="Aldolase class I"/>
    <property type="match status" value="1"/>
</dbReference>
<dbReference type="EMBL" id="JAAZON010000054">
    <property type="protein sequence ID" value="NMC61813.1"/>
    <property type="molecule type" value="Genomic_DNA"/>
</dbReference>
<evidence type="ECO:0008006" key="3">
    <source>
        <dbReference type="Google" id="ProtNLM"/>
    </source>
</evidence>
<reference evidence="1 2" key="1">
    <citation type="journal article" date="2020" name="Biotechnol. Biofuels">
        <title>New insights from the biogas microbiome by comprehensive genome-resolved metagenomics of nearly 1600 species originating from multiple anaerobic digesters.</title>
        <authorList>
            <person name="Campanaro S."/>
            <person name="Treu L."/>
            <person name="Rodriguez-R L.M."/>
            <person name="Kovalovszki A."/>
            <person name="Ziels R.M."/>
            <person name="Maus I."/>
            <person name="Zhu X."/>
            <person name="Kougias P.G."/>
            <person name="Basile A."/>
            <person name="Luo G."/>
            <person name="Schluter A."/>
            <person name="Konstantinidis K.T."/>
            <person name="Angelidaki I."/>
        </authorList>
    </citation>
    <scope>NUCLEOTIDE SEQUENCE [LARGE SCALE GENOMIC DNA]</scope>
    <source>
        <strain evidence="1">AS27yjCOA_65</strain>
    </source>
</reference>
<gene>
    <name evidence="1" type="ORF">GYA55_01455</name>
</gene>
<dbReference type="Proteomes" id="UP000524246">
    <property type="component" value="Unassembled WGS sequence"/>
</dbReference>
<proteinExistence type="predicted"/>
<dbReference type="InterPro" id="IPR050377">
    <property type="entry name" value="Radical_SAM_PqqE_MftC-like"/>
</dbReference>
<comment type="caution">
    <text evidence="1">The sequence shown here is derived from an EMBL/GenBank/DDBJ whole genome shotgun (WGS) entry which is preliminary data.</text>
</comment>
<name>A0A7X9II87_9DELT</name>
<protein>
    <recommendedName>
        <fullName evidence="3">Radical SAM core domain-containing protein</fullName>
    </recommendedName>
</protein>
<sequence>MRAVKQAKILSRPRIALESVLPLETPFSVEIDICSACNLRCNFCFHGDADEIKKSRVQFGLMNMGLFTKVIDDLKKFPSLVKKVKLFEFGEPLLNPHLPEMINYVKE</sequence>
<dbReference type="SUPFAM" id="SSF102114">
    <property type="entry name" value="Radical SAM enzymes"/>
    <property type="match status" value="1"/>
</dbReference>
<dbReference type="InterPro" id="IPR058240">
    <property type="entry name" value="rSAM_sf"/>
</dbReference>